<accession>A0A285D806</accession>
<evidence type="ECO:0000313" key="3">
    <source>
        <dbReference type="Proteomes" id="UP000219546"/>
    </source>
</evidence>
<proteinExistence type="predicted"/>
<reference evidence="2 3" key="1">
    <citation type="submission" date="2017-08" db="EMBL/GenBank/DDBJ databases">
        <authorList>
            <person name="de Groot N.N."/>
        </authorList>
    </citation>
    <scope>NUCLEOTIDE SEQUENCE [LARGE SCALE GENOMIC DNA]</scope>
    <source>
        <strain evidence="2 3">JC228</strain>
    </source>
</reference>
<gene>
    <name evidence="2" type="ORF">SAMN05877753_12210</name>
</gene>
<evidence type="ECO:0000313" key="2">
    <source>
        <dbReference type="EMBL" id="SNX75922.1"/>
    </source>
</evidence>
<feature type="coiled-coil region" evidence="1">
    <location>
        <begin position="20"/>
        <end position="82"/>
    </location>
</feature>
<protein>
    <submittedName>
        <fullName evidence="2">Uncharacterized protein</fullName>
    </submittedName>
</protein>
<evidence type="ECO:0000256" key="1">
    <source>
        <dbReference type="SAM" id="Coils"/>
    </source>
</evidence>
<dbReference type="AlphaFoldDB" id="A0A285D806"/>
<name>A0A285D806_9BACI</name>
<keyword evidence="1" id="KW-0175">Coiled coil</keyword>
<organism evidence="2 3">
    <name type="scientific">Bacillus oleivorans</name>
    <dbReference type="NCBI Taxonomy" id="1448271"/>
    <lineage>
        <taxon>Bacteria</taxon>
        <taxon>Bacillati</taxon>
        <taxon>Bacillota</taxon>
        <taxon>Bacilli</taxon>
        <taxon>Bacillales</taxon>
        <taxon>Bacillaceae</taxon>
        <taxon>Bacillus</taxon>
    </lineage>
</organism>
<keyword evidence="3" id="KW-1185">Reference proteome</keyword>
<sequence>MSVIKNPPVQEESVTIENRIKFLESEVERKSKIIEDLSGESVRRYDQIIKLDAEVENQKKALETARKTLELYTKENEHLRGLLKLWM</sequence>
<dbReference type="EMBL" id="OAOP01000022">
    <property type="protein sequence ID" value="SNX75922.1"/>
    <property type="molecule type" value="Genomic_DNA"/>
</dbReference>
<dbReference type="Proteomes" id="UP000219546">
    <property type="component" value="Unassembled WGS sequence"/>
</dbReference>
<dbReference type="RefSeq" id="WP_097160849.1">
    <property type="nucleotide sequence ID" value="NZ_JBEPMQ010000026.1"/>
</dbReference>